<dbReference type="GO" id="GO:0003729">
    <property type="term" value="F:mRNA binding"/>
    <property type="evidence" value="ECO:0007669"/>
    <property type="project" value="TreeGrafter"/>
</dbReference>
<dbReference type="Proteomes" id="UP001163823">
    <property type="component" value="Chromosome 3"/>
</dbReference>
<evidence type="ECO:0000256" key="6">
    <source>
        <dbReference type="ARBA" id="ARBA00022884"/>
    </source>
</evidence>
<organism evidence="11 12">
    <name type="scientific">Quillaja saponaria</name>
    <name type="common">Soap bark tree</name>
    <dbReference type="NCBI Taxonomy" id="32244"/>
    <lineage>
        <taxon>Eukaryota</taxon>
        <taxon>Viridiplantae</taxon>
        <taxon>Streptophyta</taxon>
        <taxon>Embryophyta</taxon>
        <taxon>Tracheophyta</taxon>
        <taxon>Spermatophyta</taxon>
        <taxon>Magnoliopsida</taxon>
        <taxon>eudicotyledons</taxon>
        <taxon>Gunneridae</taxon>
        <taxon>Pentapetalae</taxon>
        <taxon>rosids</taxon>
        <taxon>fabids</taxon>
        <taxon>Fabales</taxon>
        <taxon>Quillajaceae</taxon>
        <taxon>Quillaja</taxon>
    </lineage>
</organism>
<evidence type="ECO:0000256" key="8">
    <source>
        <dbReference type="PROSITE-ProRule" id="PRU00176"/>
    </source>
</evidence>
<name>A0AAD7VG74_QUISA</name>
<dbReference type="CDD" id="cd21608">
    <property type="entry name" value="RRM2_NsCP33_like"/>
    <property type="match status" value="1"/>
</dbReference>
<dbReference type="GO" id="GO:0006397">
    <property type="term" value="P:mRNA processing"/>
    <property type="evidence" value="ECO:0007669"/>
    <property type="project" value="UniProtKB-KW"/>
</dbReference>
<comment type="caution">
    <text evidence="11">The sequence shown here is derived from an EMBL/GenBank/DDBJ whole genome shotgun (WGS) entry which is preliminary data.</text>
</comment>
<evidence type="ECO:0000256" key="7">
    <source>
        <dbReference type="ARBA" id="ARBA00023274"/>
    </source>
</evidence>
<dbReference type="KEGG" id="qsa:O6P43_004726"/>
<dbReference type="PANTHER" id="PTHR48025:SF3">
    <property type="entry name" value="31 KDA RIBONUCLEOPROTEIN, CHLOROPLASTIC-RELATED"/>
    <property type="match status" value="1"/>
</dbReference>
<dbReference type="Pfam" id="PF00076">
    <property type="entry name" value="RRM_1"/>
    <property type="match status" value="2"/>
</dbReference>
<evidence type="ECO:0000256" key="3">
    <source>
        <dbReference type="ARBA" id="ARBA00022640"/>
    </source>
</evidence>
<keyword evidence="6 8" id="KW-0694">RNA-binding</keyword>
<dbReference type="InterPro" id="IPR035979">
    <property type="entry name" value="RBD_domain_sf"/>
</dbReference>
<dbReference type="Gene3D" id="3.30.70.330">
    <property type="match status" value="2"/>
</dbReference>
<dbReference type="InterPro" id="IPR012677">
    <property type="entry name" value="Nucleotide-bd_a/b_plait_sf"/>
</dbReference>
<reference evidence="11" key="1">
    <citation type="journal article" date="2023" name="Science">
        <title>Elucidation of the pathway for biosynthesis of saponin adjuvants from the soapbark tree.</title>
        <authorList>
            <person name="Reed J."/>
            <person name="Orme A."/>
            <person name="El-Demerdash A."/>
            <person name="Owen C."/>
            <person name="Martin L.B.B."/>
            <person name="Misra R.C."/>
            <person name="Kikuchi S."/>
            <person name="Rejzek M."/>
            <person name="Martin A.C."/>
            <person name="Harkess A."/>
            <person name="Leebens-Mack J."/>
            <person name="Louveau T."/>
            <person name="Stephenson M.J."/>
            <person name="Osbourn A."/>
        </authorList>
    </citation>
    <scope>NUCLEOTIDE SEQUENCE</scope>
    <source>
        <strain evidence="11">S10</strain>
    </source>
</reference>
<protein>
    <submittedName>
        <fullName evidence="11">28 kDa ribonucleoprotein, chloroplastic-like</fullName>
    </submittedName>
</protein>
<accession>A0AAD7VG74</accession>
<dbReference type="PROSITE" id="PS50102">
    <property type="entry name" value="RRM"/>
    <property type="match status" value="2"/>
</dbReference>
<keyword evidence="2" id="KW-0150">Chloroplast</keyword>
<dbReference type="SMART" id="SM00360">
    <property type="entry name" value="RRM"/>
    <property type="match status" value="2"/>
</dbReference>
<gene>
    <name evidence="11" type="ORF">O6P43_004726</name>
</gene>
<feature type="region of interest" description="Disordered" evidence="9">
    <location>
        <begin position="100"/>
        <end position="150"/>
    </location>
</feature>
<dbReference type="InterPro" id="IPR050502">
    <property type="entry name" value="Euk_RNA-bind_prot"/>
</dbReference>
<keyword evidence="12" id="KW-1185">Reference proteome</keyword>
<dbReference type="GO" id="GO:1901259">
    <property type="term" value="P:chloroplast rRNA processing"/>
    <property type="evidence" value="ECO:0007669"/>
    <property type="project" value="TreeGrafter"/>
</dbReference>
<dbReference type="InterPro" id="IPR048289">
    <property type="entry name" value="RRM2_NsCP33-like"/>
</dbReference>
<dbReference type="GO" id="GO:0009535">
    <property type="term" value="C:chloroplast thylakoid membrane"/>
    <property type="evidence" value="ECO:0007669"/>
    <property type="project" value="TreeGrafter"/>
</dbReference>
<evidence type="ECO:0000256" key="5">
    <source>
        <dbReference type="ARBA" id="ARBA00022737"/>
    </source>
</evidence>
<evidence type="ECO:0000256" key="2">
    <source>
        <dbReference type="ARBA" id="ARBA00022528"/>
    </source>
</evidence>
<keyword evidence="3" id="KW-0934">Plastid</keyword>
<dbReference type="EMBL" id="JARAOO010000003">
    <property type="protein sequence ID" value="KAJ7974692.1"/>
    <property type="molecule type" value="Genomic_DNA"/>
</dbReference>
<proteinExistence type="predicted"/>
<keyword evidence="5" id="KW-0677">Repeat</keyword>
<evidence type="ECO:0000313" key="12">
    <source>
        <dbReference type="Proteomes" id="UP001163823"/>
    </source>
</evidence>
<feature type="domain" description="RRM" evidence="10">
    <location>
        <begin position="151"/>
        <end position="229"/>
    </location>
</feature>
<sequence>MSSATTTPFKPLSMAEKSLAFAPTLFISKNQYPCISLPSKAIKISHLSSSSIPSVLTWVCIKKKSSPFHVVPLVAQTSDWAQQEEEEDNKVDGEIVNLEGQVPAEESDEETGAQGSSEDGGRNEVEEREENSEDGDLGGTEDFYPEPPEDAKLFVGNLPYDLDSEKLAQFFNQAGIVEIAEVIYNRETDRSRGFGFVTMSTVEEAEKAVELFHQYDLNGRLLTVNKAAPRGSRPERPAVYEPSFRIYVGNLPWQVDDARLEQVFSEHGKVVSARVVSDRETGRSRGFGFVTMSSETELNDAIAALDGQGNQSKCCSRTTKAWLILKMIWKSCQYQLSLVHHFLEKRLSQPASSIFIFFPIPM</sequence>
<evidence type="ECO:0000256" key="1">
    <source>
        <dbReference type="ARBA" id="ARBA00004229"/>
    </source>
</evidence>
<dbReference type="SUPFAM" id="SSF54928">
    <property type="entry name" value="RNA-binding domain, RBD"/>
    <property type="match status" value="2"/>
</dbReference>
<keyword evidence="4" id="KW-0507">mRNA processing</keyword>
<evidence type="ECO:0000259" key="10">
    <source>
        <dbReference type="PROSITE" id="PS50102"/>
    </source>
</evidence>
<evidence type="ECO:0000313" key="11">
    <source>
        <dbReference type="EMBL" id="KAJ7974692.1"/>
    </source>
</evidence>
<evidence type="ECO:0000256" key="4">
    <source>
        <dbReference type="ARBA" id="ARBA00022664"/>
    </source>
</evidence>
<dbReference type="PANTHER" id="PTHR48025">
    <property type="entry name" value="OS02G0815200 PROTEIN"/>
    <property type="match status" value="1"/>
</dbReference>
<evidence type="ECO:0000256" key="9">
    <source>
        <dbReference type="SAM" id="MobiDB-lite"/>
    </source>
</evidence>
<dbReference type="AlphaFoldDB" id="A0AAD7VG74"/>
<comment type="subcellular location">
    <subcellularLocation>
        <location evidence="1">Plastid</location>
        <location evidence="1">Chloroplast</location>
    </subcellularLocation>
</comment>
<dbReference type="GO" id="GO:1990904">
    <property type="term" value="C:ribonucleoprotein complex"/>
    <property type="evidence" value="ECO:0007669"/>
    <property type="project" value="UniProtKB-KW"/>
</dbReference>
<feature type="compositionally biased region" description="Acidic residues" evidence="9">
    <location>
        <begin position="126"/>
        <end position="136"/>
    </location>
</feature>
<dbReference type="FunFam" id="3.30.70.330:FF:000799">
    <property type="entry name" value="31 kDa ribonucleoprotein, chloroplastic"/>
    <property type="match status" value="1"/>
</dbReference>
<dbReference type="InterPro" id="IPR000504">
    <property type="entry name" value="RRM_dom"/>
</dbReference>
<keyword evidence="7 11" id="KW-0687">Ribonucleoprotein</keyword>
<feature type="domain" description="RRM" evidence="10">
    <location>
        <begin position="244"/>
        <end position="308"/>
    </location>
</feature>